<accession>A0A8D1BXJ4</accession>
<evidence type="ECO:0000256" key="11">
    <source>
        <dbReference type="SAM" id="MobiDB-lite"/>
    </source>
</evidence>
<dbReference type="GO" id="GO:0050863">
    <property type="term" value="P:regulation of T cell activation"/>
    <property type="evidence" value="ECO:0007669"/>
    <property type="project" value="UniProtKB-ARBA"/>
</dbReference>
<dbReference type="FunFam" id="2.60.40.10:FF:001051">
    <property type="entry name" value="HERV-H LTR-associating 2"/>
    <property type="match status" value="1"/>
</dbReference>
<feature type="chain" id="PRO_5034666383" description="Ig-like domain-containing protein" evidence="13">
    <location>
        <begin position="21"/>
        <end position="383"/>
    </location>
</feature>
<dbReference type="Ensembl" id="ENSSSCT00030010814.1">
    <property type="protein sequence ID" value="ENSSSCP00030004721.1"/>
    <property type="gene ID" value="ENSSSCG00030008009.1"/>
</dbReference>
<feature type="domain" description="Ig-like" evidence="14">
    <location>
        <begin position="31"/>
        <end position="133"/>
    </location>
</feature>
<dbReference type="InterPro" id="IPR013106">
    <property type="entry name" value="Ig_V-set"/>
</dbReference>
<feature type="signal peptide" evidence="13">
    <location>
        <begin position="1"/>
        <end position="20"/>
    </location>
</feature>
<dbReference type="GO" id="GO:0005886">
    <property type="term" value="C:plasma membrane"/>
    <property type="evidence" value="ECO:0007669"/>
    <property type="project" value="UniProtKB-SubCell"/>
</dbReference>
<evidence type="ECO:0000256" key="1">
    <source>
        <dbReference type="ARBA" id="ARBA00004251"/>
    </source>
</evidence>
<keyword evidence="6 12" id="KW-0472">Membrane</keyword>
<keyword evidence="10" id="KW-0393">Immunoglobulin domain</keyword>
<keyword evidence="8" id="KW-0675">Receptor</keyword>
<evidence type="ECO:0000256" key="9">
    <source>
        <dbReference type="ARBA" id="ARBA00023180"/>
    </source>
</evidence>
<evidence type="ECO:0000256" key="7">
    <source>
        <dbReference type="ARBA" id="ARBA00023157"/>
    </source>
</evidence>
<dbReference type="GO" id="GO:1903037">
    <property type="term" value="P:regulation of leukocyte cell-cell adhesion"/>
    <property type="evidence" value="ECO:0007669"/>
    <property type="project" value="UniProtKB-ARBA"/>
</dbReference>
<evidence type="ECO:0000256" key="12">
    <source>
        <dbReference type="SAM" id="Phobius"/>
    </source>
</evidence>
<keyword evidence="4 13" id="KW-0732">Signal</keyword>
<feature type="transmembrane region" description="Helical" evidence="12">
    <location>
        <begin position="319"/>
        <end position="337"/>
    </location>
</feature>
<name>A0A8D1BXJ4_PIG</name>
<keyword evidence="5 12" id="KW-1133">Transmembrane helix</keyword>
<dbReference type="AlphaFoldDB" id="A0A8D1BXJ4"/>
<dbReference type="PANTHER" id="PTHR25466">
    <property type="entry name" value="T-LYMPHOCYTE ACTIVATION ANTIGEN"/>
    <property type="match status" value="1"/>
</dbReference>
<evidence type="ECO:0000256" key="8">
    <source>
        <dbReference type="ARBA" id="ARBA00023170"/>
    </source>
</evidence>
<evidence type="ECO:0000256" key="10">
    <source>
        <dbReference type="ARBA" id="ARBA00023319"/>
    </source>
</evidence>
<dbReference type="Proteomes" id="UP000694570">
    <property type="component" value="Unplaced"/>
</dbReference>
<keyword evidence="2" id="KW-1003">Cell membrane</keyword>
<dbReference type="Pfam" id="PF07686">
    <property type="entry name" value="V-set"/>
    <property type="match status" value="2"/>
</dbReference>
<keyword evidence="7" id="KW-1015">Disulfide bond</keyword>
<evidence type="ECO:0000256" key="5">
    <source>
        <dbReference type="ARBA" id="ARBA00022989"/>
    </source>
</evidence>
<dbReference type="InterPro" id="IPR003599">
    <property type="entry name" value="Ig_sub"/>
</dbReference>
<feature type="region of interest" description="Disordered" evidence="11">
    <location>
        <begin position="351"/>
        <end position="383"/>
    </location>
</feature>
<dbReference type="Gene3D" id="2.60.40.10">
    <property type="entry name" value="Immunoglobulins"/>
    <property type="match status" value="3"/>
</dbReference>
<proteinExistence type="predicted"/>
<keyword evidence="9" id="KW-0325">Glycoprotein</keyword>
<evidence type="ECO:0000313" key="16">
    <source>
        <dbReference type="Proteomes" id="UP000694570"/>
    </source>
</evidence>
<sequence length="383" mass="43154">MKAQAVLSFFFTLIPSLCGSQDTFFLASFSPLSTMSEQVVIGRLDEDVILPCSFESGPDIVIHWKNQDNYYLYSYYKESDQLEKQDPKFINRTSLFHGQIHNGNASLSFRRLSLQDEGIYVCYVGTSSRKKINKVVLKVGAFVTPVMKYEKKNTNSFLICNVLSVYPYPIFTWKVDDTPISENSVEEVESLGAFCINSGVNITRSNSSYQCAIENTLLKQTWRGKWTMKDFVVTWSKVGSETSSVLAYFLNSSQKTVVNEPRLSWNKELINRHNFSLTLKDLSLSDSGEYLCNISSSNYTLLTIQTLHVEVDQRTVVRIILPILVAVLAATLVLSVVTSKLRRCICSCPEEHSTNQRSCNAGTAEETRALSDHPASIRNEGRS</sequence>
<evidence type="ECO:0000256" key="2">
    <source>
        <dbReference type="ARBA" id="ARBA00022475"/>
    </source>
</evidence>
<organism evidence="15 16">
    <name type="scientific">Sus scrofa</name>
    <name type="common">Pig</name>
    <dbReference type="NCBI Taxonomy" id="9823"/>
    <lineage>
        <taxon>Eukaryota</taxon>
        <taxon>Metazoa</taxon>
        <taxon>Chordata</taxon>
        <taxon>Craniata</taxon>
        <taxon>Vertebrata</taxon>
        <taxon>Euteleostomi</taxon>
        <taxon>Mammalia</taxon>
        <taxon>Eutheria</taxon>
        <taxon>Laurasiatheria</taxon>
        <taxon>Artiodactyla</taxon>
        <taxon>Suina</taxon>
        <taxon>Suidae</taxon>
        <taxon>Sus</taxon>
    </lineage>
</organism>
<dbReference type="SUPFAM" id="SSF48726">
    <property type="entry name" value="Immunoglobulin"/>
    <property type="match status" value="3"/>
</dbReference>
<evidence type="ECO:0000256" key="3">
    <source>
        <dbReference type="ARBA" id="ARBA00022692"/>
    </source>
</evidence>
<dbReference type="SMART" id="SM00408">
    <property type="entry name" value="IGc2"/>
    <property type="match status" value="2"/>
</dbReference>
<feature type="domain" description="Ig-like" evidence="14">
    <location>
        <begin position="169"/>
        <end position="303"/>
    </location>
</feature>
<dbReference type="PANTHER" id="PTHR25466:SF14">
    <property type="entry name" value="BUTYROPHILIN SUBFAMILY 2 MEMBER A2-LIKE-RELATED"/>
    <property type="match status" value="1"/>
</dbReference>
<evidence type="ECO:0000313" key="15">
    <source>
        <dbReference type="Ensembl" id="ENSSSCP00030004721.1"/>
    </source>
</evidence>
<comment type="subcellular location">
    <subcellularLocation>
        <location evidence="1">Cell membrane</location>
        <topology evidence="1">Single-pass type I membrane protein</topology>
    </subcellularLocation>
</comment>
<evidence type="ECO:0000259" key="14">
    <source>
        <dbReference type="PROSITE" id="PS50835"/>
    </source>
</evidence>
<dbReference type="InterPro" id="IPR051713">
    <property type="entry name" value="T-cell_Activation_Regulation"/>
</dbReference>
<evidence type="ECO:0000256" key="13">
    <source>
        <dbReference type="SAM" id="SignalP"/>
    </source>
</evidence>
<dbReference type="InterPro" id="IPR007110">
    <property type="entry name" value="Ig-like_dom"/>
</dbReference>
<dbReference type="SMART" id="SM00409">
    <property type="entry name" value="IG"/>
    <property type="match status" value="2"/>
</dbReference>
<dbReference type="InterPro" id="IPR036179">
    <property type="entry name" value="Ig-like_dom_sf"/>
</dbReference>
<protein>
    <recommendedName>
        <fullName evidence="14">Ig-like domain-containing protein</fullName>
    </recommendedName>
</protein>
<dbReference type="PROSITE" id="PS50835">
    <property type="entry name" value="IG_LIKE"/>
    <property type="match status" value="2"/>
</dbReference>
<dbReference type="InterPro" id="IPR003598">
    <property type="entry name" value="Ig_sub2"/>
</dbReference>
<evidence type="ECO:0000256" key="4">
    <source>
        <dbReference type="ARBA" id="ARBA00022729"/>
    </source>
</evidence>
<evidence type="ECO:0000256" key="6">
    <source>
        <dbReference type="ARBA" id="ARBA00023136"/>
    </source>
</evidence>
<reference evidence="15" key="1">
    <citation type="submission" date="2025-08" db="UniProtKB">
        <authorList>
            <consortium name="Ensembl"/>
        </authorList>
    </citation>
    <scope>IDENTIFICATION</scope>
</reference>
<dbReference type="FunFam" id="2.60.40.10:FF:000142">
    <property type="entry name" value="V-set domain-containing T-cell activation inhibitor 1"/>
    <property type="match status" value="1"/>
</dbReference>
<dbReference type="InterPro" id="IPR013783">
    <property type="entry name" value="Ig-like_fold"/>
</dbReference>
<keyword evidence="3 12" id="KW-0812">Transmembrane</keyword>